<feature type="transmembrane region" description="Helical" evidence="1">
    <location>
        <begin position="121"/>
        <end position="140"/>
    </location>
</feature>
<gene>
    <name evidence="2" type="ORF">JHK64_06175</name>
</gene>
<accession>A0A934PAP7</accession>
<dbReference type="EMBL" id="JAENBP010000008">
    <property type="protein sequence ID" value="MBJ8350217.1"/>
    <property type="molecule type" value="Genomic_DNA"/>
</dbReference>
<organism evidence="2 3">
    <name type="scientific">Streptococcus zalophi</name>
    <dbReference type="NCBI Taxonomy" id="640031"/>
    <lineage>
        <taxon>Bacteria</taxon>
        <taxon>Bacillati</taxon>
        <taxon>Bacillota</taxon>
        <taxon>Bacilli</taxon>
        <taxon>Lactobacillales</taxon>
        <taxon>Streptococcaceae</taxon>
        <taxon>Streptococcus</taxon>
    </lineage>
</organism>
<dbReference type="Pfam" id="PF11193">
    <property type="entry name" value="DUF2812"/>
    <property type="match status" value="1"/>
</dbReference>
<name>A0A934PAP7_9STRE</name>
<proteinExistence type="predicted"/>
<keyword evidence="1" id="KW-1133">Transmembrane helix</keyword>
<evidence type="ECO:0000313" key="3">
    <source>
        <dbReference type="Proteomes" id="UP000644875"/>
    </source>
</evidence>
<dbReference type="Proteomes" id="UP000644875">
    <property type="component" value="Unassembled WGS sequence"/>
</dbReference>
<protein>
    <submittedName>
        <fullName evidence="2">DUF2812 domain-containing protein</fullName>
    </submittedName>
</protein>
<comment type="caution">
    <text evidence="2">The sequence shown here is derived from an EMBL/GenBank/DDBJ whole genome shotgun (WGS) entry which is preliminary data.</text>
</comment>
<sequence length="175" mass="21116">MTIKKIHRFFSMVDFLEEESFLEKQHQNGWRFVEIKGLNTYVFEETRQEDYVYQLDILEETSDEETYIAMCQDYGWEYVFKYNHWYYFRKPKKDNDGDLTLFSDMDSKLNRAKKSIKFPTIYGIVLLFLTYGIFVVTRFHTWADKFLLMICVLSLVIVGIQLLKYRQLVKKIKGG</sequence>
<reference evidence="2 3" key="1">
    <citation type="journal article" date="2021" name="Int. J. Syst. Evol. Microbiol.">
        <title>Streptococcus vicugnae sp. nov., isolated from faeces of alpacas (Vicugna pacos) and cattle (Bos taurus), Streptococcus zalophi sp. nov., and Streptococcus pacificus sp. nov., isolated from respiratory tract of California sea lions (Zalophus californianus).</title>
        <authorList>
            <person name="Volokhov D.V."/>
            <person name="Zagorodnyaya T.A."/>
            <person name="Shen Z."/>
            <person name="Blom J."/>
            <person name="Furtak V.A."/>
            <person name="Eisenberg T."/>
            <person name="Fan P."/>
            <person name="Jeong K.C."/>
            <person name="Gao Y."/>
            <person name="Zhang S."/>
            <person name="Amselle M."/>
        </authorList>
    </citation>
    <scope>NUCLEOTIDE SEQUENCE [LARGE SCALE GENOMIC DNA]</scope>
    <source>
        <strain evidence="3">CSL7508-lung</strain>
    </source>
</reference>
<dbReference type="RefSeq" id="WP_199568133.1">
    <property type="nucleotide sequence ID" value="NZ_JAENBP010000008.1"/>
</dbReference>
<dbReference type="AlphaFoldDB" id="A0A934PAP7"/>
<dbReference type="InterPro" id="IPR021359">
    <property type="entry name" value="DUF2812"/>
</dbReference>
<evidence type="ECO:0000313" key="2">
    <source>
        <dbReference type="EMBL" id="MBJ8350217.1"/>
    </source>
</evidence>
<feature type="transmembrane region" description="Helical" evidence="1">
    <location>
        <begin position="146"/>
        <end position="163"/>
    </location>
</feature>
<keyword evidence="1" id="KW-0472">Membrane</keyword>
<keyword evidence="1" id="KW-0812">Transmembrane</keyword>
<evidence type="ECO:0000256" key="1">
    <source>
        <dbReference type="SAM" id="Phobius"/>
    </source>
</evidence>
<keyword evidence="3" id="KW-1185">Reference proteome</keyword>